<reference evidence="1 2" key="1">
    <citation type="journal article" date="2011" name="Biochem. Biophys. Res. Commun.">
        <title>Increased number of Arginine-based salt bridges contributes to the thermotolerance of thermotolerant acetic acid bacteria, Acetobacter tropicalis SKU1100.</title>
        <authorList>
            <person name="Matsutani M."/>
            <person name="Hirakawa H."/>
            <person name="Nishikura M."/>
            <person name="Soemphol W."/>
            <person name="Ali I.A.I."/>
            <person name="Yakushi T."/>
            <person name="Matsushita K."/>
        </authorList>
    </citation>
    <scope>NUCLEOTIDE SEQUENCE [LARGE SCALE GENOMIC DNA]</scope>
    <source>
        <strain evidence="1 2">NBRC 101654</strain>
    </source>
</reference>
<protein>
    <submittedName>
        <fullName evidence="1">Uncharacterized protein</fullName>
    </submittedName>
</protein>
<dbReference type="AlphaFoldDB" id="F7VIZ9"/>
<sequence>MQETKKQKLAAPEGFVTGIDRGNWLHSSTQYSASAFGILYENVLKNVWRSIQHILVSQKSGLMEPAGTCTK</sequence>
<proteinExistence type="predicted"/>
<organism evidence="1 2">
    <name type="scientific">Acetobacter tropicalis NBRC 101654</name>
    <dbReference type="NCBI Taxonomy" id="749388"/>
    <lineage>
        <taxon>Bacteria</taxon>
        <taxon>Pseudomonadati</taxon>
        <taxon>Pseudomonadota</taxon>
        <taxon>Alphaproteobacteria</taxon>
        <taxon>Acetobacterales</taxon>
        <taxon>Acetobacteraceae</taxon>
        <taxon>Acetobacter</taxon>
    </lineage>
</organism>
<name>F7VIZ9_9PROT</name>
<accession>F7VIZ9</accession>
<gene>
    <name evidence="1" type="ORF">ATPR_3348</name>
</gene>
<evidence type="ECO:0000313" key="2">
    <source>
        <dbReference type="Proteomes" id="UP000004319"/>
    </source>
</evidence>
<dbReference type="EMBL" id="BABS01000225">
    <property type="protein sequence ID" value="GAA10344.1"/>
    <property type="molecule type" value="Genomic_DNA"/>
</dbReference>
<evidence type="ECO:0000313" key="1">
    <source>
        <dbReference type="EMBL" id="GAA10344.1"/>
    </source>
</evidence>
<dbReference type="Proteomes" id="UP000004319">
    <property type="component" value="Unassembled WGS sequence"/>
</dbReference>
<comment type="caution">
    <text evidence="1">The sequence shown here is derived from an EMBL/GenBank/DDBJ whole genome shotgun (WGS) entry which is preliminary data.</text>
</comment>